<name>A0A5C3FYV1_PSEA2</name>
<evidence type="ECO:0000256" key="1">
    <source>
        <dbReference type="SAM" id="MobiDB-lite"/>
    </source>
</evidence>
<sequence>MCSTIARSGTASDEIAEMSETSADHYQELHGFSNVFLLGSSQEKSGLVAPHRATHDRRDVCWVVGPALLRADGITTRRDQEVLCTHWYESAVYVFSRDVACLRTQIPAGLFAVDSLAIGAMSSDTCNVAWKQEASSATMDEAGQASTMTGNVERDAWAALTGHGAWPLGRTGESTLGLQRASMIQSIGRQIVLNGPCICIATERAACSSMLAANPDCLLLHHGRTSIHTSEKLEWQDRLQHNRLGCWMRISRAGGDLSSAYSERREASRGSVAESESRSRQEAQPNAVP</sequence>
<proteinExistence type="predicted"/>
<evidence type="ECO:0000313" key="3">
    <source>
        <dbReference type="Proteomes" id="UP000325008"/>
    </source>
</evidence>
<dbReference type="OrthoDB" id="10472510at2759"/>
<comment type="caution">
    <text evidence="2">The sequence shown here is derived from an EMBL/GenBank/DDBJ whole genome shotgun (WGS) entry which is preliminary data.</text>
</comment>
<keyword evidence="3" id="KW-1185">Reference proteome</keyword>
<reference evidence="2" key="1">
    <citation type="submission" date="2018-03" db="EMBL/GenBank/DDBJ databases">
        <authorList>
            <person name="Guldener U."/>
        </authorList>
    </citation>
    <scope>NUCLEOTIDE SEQUENCE [LARGE SCALE GENOMIC DNA]</scope>
    <source>
        <strain evidence="2">ATCC34888</strain>
    </source>
</reference>
<dbReference type="Proteomes" id="UP000325008">
    <property type="component" value="Unassembled WGS sequence"/>
</dbReference>
<protein>
    <submittedName>
        <fullName evidence="2">Uncharacterized protein</fullName>
    </submittedName>
</protein>
<gene>
    <name evidence="2" type="ORF">PSANT_06388</name>
</gene>
<dbReference type="AlphaFoldDB" id="A0A5C3FYV1"/>
<feature type="region of interest" description="Disordered" evidence="1">
    <location>
        <begin position="257"/>
        <end position="289"/>
    </location>
</feature>
<dbReference type="EMBL" id="OOIQ01000020">
    <property type="protein sequence ID" value="SPO48697.1"/>
    <property type="molecule type" value="Genomic_DNA"/>
</dbReference>
<organism evidence="2 3">
    <name type="scientific">Pseudozyma antarctica</name>
    <name type="common">Yeast</name>
    <name type="synonym">Candida antarctica</name>
    <dbReference type="NCBI Taxonomy" id="84753"/>
    <lineage>
        <taxon>Eukaryota</taxon>
        <taxon>Fungi</taxon>
        <taxon>Dikarya</taxon>
        <taxon>Basidiomycota</taxon>
        <taxon>Ustilaginomycotina</taxon>
        <taxon>Ustilaginomycetes</taxon>
        <taxon>Ustilaginales</taxon>
        <taxon>Ustilaginaceae</taxon>
        <taxon>Moesziomyces</taxon>
    </lineage>
</organism>
<accession>A0A5C3FYV1</accession>
<evidence type="ECO:0000313" key="2">
    <source>
        <dbReference type="EMBL" id="SPO48697.1"/>
    </source>
</evidence>